<dbReference type="GO" id="GO:0005829">
    <property type="term" value="C:cytosol"/>
    <property type="evidence" value="ECO:0007669"/>
    <property type="project" value="TreeGrafter"/>
</dbReference>
<keyword evidence="13" id="KW-0963">Cytoplasm</keyword>
<evidence type="ECO:0000256" key="14">
    <source>
        <dbReference type="HAMAP-Rule" id="MF_00222"/>
    </source>
</evidence>
<feature type="binding site" evidence="14">
    <location>
        <position position="238"/>
    </location>
    <ligand>
        <name>NADP(+)</name>
        <dbReference type="ChEBI" id="CHEBI:58349"/>
    </ligand>
</feature>
<evidence type="ECO:0000256" key="10">
    <source>
        <dbReference type="ARBA" id="ARBA00023141"/>
    </source>
</evidence>
<evidence type="ECO:0000259" key="17">
    <source>
        <dbReference type="Pfam" id="PF08501"/>
    </source>
</evidence>
<keyword evidence="4 13" id="KW-0808">Transferase</keyword>
<dbReference type="Pfam" id="PF01202">
    <property type="entry name" value="SKI"/>
    <property type="match status" value="1"/>
</dbReference>
<dbReference type="Gene3D" id="3.40.50.10860">
    <property type="entry name" value="Leucine Dehydrogenase, chain A, domain 1"/>
    <property type="match status" value="1"/>
</dbReference>
<evidence type="ECO:0000256" key="8">
    <source>
        <dbReference type="ARBA" id="ARBA00022857"/>
    </source>
</evidence>
<feature type="binding site" evidence="14">
    <location>
        <position position="215"/>
    </location>
    <ligand>
        <name>NADP(+)</name>
        <dbReference type="ChEBI" id="CHEBI:58349"/>
    </ligand>
</feature>
<keyword evidence="21" id="KW-1185">Reference proteome</keyword>
<keyword evidence="10 13" id="KW-0057">Aromatic amino acid biosynthesis</keyword>
<comment type="pathway">
    <text evidence="2 14">Metabolic intermediate biosynthesis; chorismate biosynthesis; chorismate from D-erythrose 4-phosphate and phosphoenolpyruvate: step 4/7.</text>
</comment>
<name>A0A8S0WYP1_9FIRM</name>
<comment type="subunit">
    <text evidence="13">Monomer.</text>
</comment>
<comment type="function">
    <text evidence="14">Involved in the biosynthesis of the chorismate, which leads to the biosynthesis of aromatic amino acids. Catalyzes the reversible NADPH linked reduction of 3-dehydroshikimate (DHSA) to yield shikimate (SA).</text>
</comment>
<feature type="binding site" evidence="14">
    <location>
        <position position="87"/>
    </location>
    <ligand>
        <name>shikimate</name>
        <dbReference type="ChEBI" id="CHEBI:36208"/>
    </ligand>
</feature>
<dbReference type="InterPro" id="IPR041121">
    <property type="entry name" value="SDH_C"/>
</dbReference>
<dbReference type="GO" id="GO:0008652">
    <property type="term" value="P:amino acid biosynthetic process"/>
    <property type="evidence" value="ECO:0007669"/>
    <property type="project" value="UniProtKB-KW"/>
</dbReference>
<dbReference type="GO" id="GO:0009073">
    <property type="term" value="P:aromatic amino acid family biosynthetic process"/>
    <property type="evidence" value="ECO:0007669"/>
    <property type="project" value="UniProtKB-KW"/>
</dbReference>
<comment type="caution">
    <text evidence="13">Lacks conserved residue(s) required for the propagation of feature annotation.</text>
</comment>
<dbReference type="AlphaFoldDB" id="A0A8S0WYP1"/>
<dbReference type="Proteomes" id="UP000836597">
    <property type="component" value="Chromosome"/>
</dbReference>
<feature type="compositionally biased region" description="Acidic residues" evidence="15">
    <location>
        <begin position="457"/>
        <end position="467"/>
    </location>
</feature>
<evidence type="ECO:0000256" key="4">
    <source>
        <dbReference type="ARBA" id="ARBA00022679"/>
    </source>
</evidence>
<dbReference type="EC" id="2.7.1.71" evidence="13"/>
<proteinExistence type="inferred from homology"/>
<comment type="catalytic activity">
    <reaction evidence="11 13">
        <text>shikimate + ATP = 3-phosphoshikimate + ADP + H(+)</text>
        <dbReference type="Rhea" id="RHEA:13121"/>
        <dbReference type="ChEBI" id="CHEBI:15378"/>
        <dbReference type="ChEBI" id="CHEBI:30616"/>
        <dbReference type="ChEBI" id="CHEBI:36208"/>
        <dbReference type="ChEBI" id="CHEBI:145989"/>
        <dbReference type="ChEBI" id="CHEBI:456216"/>
        <dbReference type="EC" id="2.7.1.71"/>
    </reaction>
</comment>
<evidence type="ECO:0000256" key="1">
    <source>
        <dbReference type="ARBA" id="ARBA00004842"/>
    </source>
</evidence>
<dbReference type="SUPFAM" id="SSF53223">
    <property type="entry name" value="Aminoacid dehydrogenase-like, N-terminal domain"/>
    <property type="match status" value="1"/>
</dbReference>
<dbReference type="PRINTS" id="PR01100">
    <property type="entry name" value="SHIKIMTKNASE"/>
</dbReference>
<dbReference type="SUPFAM" id="SSF52540">
    <property type="entry name" value="P-loop containing nucleoside triphosphate hydrolases"/>
    <property type="match status" value="1"/>
</dbReference>
<dbReference type="NCBIfam" id="NF001319">
    <property type="entry name" value="PRK00258.3-3"/>
    <property type="match status" value="1"/>
</dbReference>
<feature type="binding site" evidence="13">
    <location>
        <position position="340"/>
    </location>
    <ligand>
        <name>substrate</name>
    </ligand>
</feature>
<comment type="catalytic activity">
    <reaction evidence="12 14">
        <text>shikimate + NADP(+) = 3-dehydroshikimate + NADPH + H(+)</text>
        <dbReference type="Rhea" id="RHEA:17737"/>
        <dbReference type="ChEBI" id="CHEBI:15378"/>
        <dbReference type="ChEBI" id="CHEBI:16630"/>
        <dbReference type="ChEBI" id="CHEBI:36208"/>
        <dbReference type="ChEBI" id="CHEBI:57783"/>
        <dbReference type="ChEBI" id="CHEBI:58349"/>
        <dbReference type="EC" id="1.1.1.25"/>
    </reaction>
</comment>
<dbReference type="InterPro" id="IPR000623">
    <property type="entry name" value="Shikimate_kinase/TSH1"/>
</dbReference>
<dbReference type="InterPro" id="IPR046346">
    <property type="entry name" value="Aminoacid_DH-like_N_sf"/>
</dbReference>
<dbReference type="CDD" id="cd01065">
    <property type="entry name" value="NAD_bind_Shikimate_DH"/>
    <property type="match status" value="1"/>
</dbReference>
<dbReference type="PANTHER" id="PTHR21089">
    <property type="entry name" value="SHIKIMATE DEHYDROGENASE"/>
    <property type="match status" value="1"/>
</dbReference>
<evidence type="ECO:0000256" key="9">
    <source>
        <dbReference type="ARBA" id="ARBA00023002"/>
    </source>
</evidence>
<dbReference type="RefSeq" id="WP_306425037.1">
    <property type="nucleotide sequence ID" value="NZ_CDGJ01000037.1"/>
</dbReference>
<evidence type="ECO:0000256" key="5">
    <source>
        <dbReference type="ARBA" id="ARBA00022741"/>
    </source>
</evidence>
<sequence length="467" mass="50948">MESYYAVIGDPIDHSLSPLMHTAGYRALGLEAKYLRFRVSRDQLKDAAIGLRSLGFAGWNVTIPHKEAIISYLDELTPAAVAAGAVNTVKNSEGRLIGHNTDGEGFIRAVSESVSSWQGKTAVILGAGGAARGIAQALNEKGMRLIILNRTAGKAEELARLLRQNGGEVCAGKLAAGPWLSEADLVVQTTPVGLGGEPYPLSLQGIREGTLAVDIIYKPWQTPFLREAENLGCRTMNGLAMFLHQGALAWEFWRGEQAPLPAMRAALAEEKARVEPVAKGKPTRDNIALIGFMATGKSSVGRRLALALNWEFIDTDEEIEKVSGLSVAEMFQRHGETRFRSEENLVLRRLGRMRHYVIATGGGMVVNEENRGLLAERALIISLYAPLDKILERVGDRAQRPLLRGPREKIEALWQARQSVYGQADLIVDTSELDVDGVVREILRELSKMPAGAQEPGEMEPGGEEDR</sequence>
<dbReference type="InterPro" id="IPR011342">
    <property type="entry name" value="Shikimate_DH"/>
</dbReference>
<dbReference type="NCBIfam" id="TIGR00507">
    <property type="entry name" value="aroE"/>
    <property type="match status" value="1"/>
</dbReference>
<comment type="pathway">
    <text evidence="1 13">Metabolic intermediate biosynthesis; chorismate biosynthesis; chorismate from D-erythrose 4-phosphate and phosphoenolpyruvate: step 5/7.</text>
</comment>
<dbReference type="PROSITE" id="PS01128">
    <property type="entry name" value="SHIKIMATE_KINASE"/>
    <property type="match status" value="1"/>
</dbReference>
<dbReference type="PANTHER" id="PTHR21089:SF1">
    <property type="entry name" value="BIFUNCTIONAL 3-DEHYDROQUINATE DEHYDRATASE_SHIKIMATE DEHYDROGENASE, CHLOROPLASTIC"/>
    <property type="match status" value="1"/>
</dbReference>
<feature type="domain" description="Quinate/shikimate 5-dehydrogenase/glutamyl-tRNA reductase" evidence="16">
    <location>
        <begin position="112"/>
        <end position="189"/>
    </location>
</feature>
<keyword evidence="3 13" id="KW-0028">Amino-acid biosynthesis</keyword>
<comment type="similarity">
    <text evidence="13">Belongs to the shikimate kinase family.</text>
</comment>
<dbReference type="InterPro" id="IPR027417">
    <property type="entry name" value="P-loop_NTPase"/>
</dbReference>
<reference evidence="20" key="1">
    <citation type="submission" date="2014-11" db="EMBL/GenBank/DDBJ databases">
        <authorList>
            <person name="Hornung B.V."/>
        </authorList>
    </citation>
    <scope>NUCLEOTIDE SEQUENCE</scope>
    <source>
        <strain evidence="20">INE</strain>
    </source>
</reference>
<comment type="subcellular location">
    <subcellularLocation>
        <location evidence="13">Cytoplasm</location>
    </subcellularLocation>
</comment>
<keyword evidence="7 13" id="KW-0067">ATP-binding</keyword>
<dbReference type="GO" id="GO:0005524">
    <property type="term" value="F:ATP binding"/>
    <property type="evidence" value="ECO:0007669"/>
    <property type="project" value="UniProtKB-UniRule"/>
</dbReference>
<gene>
    <name evidence="13" type="primary">aroK</name>
    <name evidence="14" type="synonym">aroE</name>
    <name evidence="20" type="ORF">DEACI_1544</name>
    <name evidence="19" type="ORF">DEACI_2268</name>
</gene>
<comment type="subunit">
    <text evidence="14">Homodimer.</text>
</comment>
<dbReference type="GO" id="GO:0050661">
    <property type="term" value="F:NADP binding"/>
    <property type="evidence" value="ECO:0007669"/>
    <property type="project" value="InterPro"/>
</dbReference>
<dbReference type="KEGG" id="aacx:DEACI_2268"/>
<evidence type="ECO:0000313" key="19">
    <source>
        <dbReference type="EMBL" id="CAA7601601.1"/>
    </source>
</evidence>
<keyword evidence="13" id="KW-0479">Metal-binding</keyword>
<comment type="similarity">
    <text evidence="14">Belongs to the shikimate dehydrogenase family.</text>
</comment>
<keyword evidence="9 14" id="KW-0560">Oxidoreductase</keyword>
<accession>A0A8S0WYP1</accession>
<evidence type="ECO:0000259" key="16">
    <source>
        <dbReference type="Pfam" id="PF01488"/>
    </source>
</evidence>
<feature type="binding site" evidence="13">
    <location>
        <position position="298"/>
    </location>
    <ligand>
        <name>Mg(2+)</name>
        <dbReference type="ChEBI" id="CHEBI:18420"/>
    </ligand>
</feature>
<dbReference type="Pfam" id="PF01488">
    <property type="entry name" value="Shikimate_DH"/>
    <property type="match status" value="1"/>
</dbReference>
<dbReference type="Pfam" id="PF18317">
    <property type="entry name" value="SDH_C"/>
    <property type="match status" value="1"/>
</dbReference>
<dbReference type="GO" id="GO:0004765">
    <property type="term" value="F:shikimate kinase activity"/>
    <property type="evidence" value="ECO:0007669"/>
    <property type="project" value="UniProtKB-UniRule"/>
</dbReference>
<keyword evidence="8 14" id="KW-0521">NADP</keyword>
<dbReference type="InterPro" id="IPR023000">
    <property type="entry name" value="Shikimate_kinase_CS"/>
</dbReference>
<dbReference type="SUPFAM" id="SSF51735">
    <property type="entry name" value="NAD(P)-binding Rossmann-fold domains"/>
    <property type="match status" value="1"/>
</dbReference>
<comment type="cofactor">
    <cofactor evidence="13">
        <name>Mg(2+)</name>
        <dbReference type="ChEBI" id="CHEBI:18420"/>
    </cofactor>
    <text evidence="13">Binds 1 Mg(2+) ion per subunit.</text>
</comment>
<feature type="region of interest" description="Disordered" evidence="15">
    <location>
        <begin position="448"/>
        <end position="467"/>
    </location>
</feature>
<evidence type="ECO:0000256" key="7">
    <source>
        <dbReference type="ARBA" id="ARBA00022840"/>
    </source>
</evidence>
<feature type="active site" description="Proton acceptor" evidence="14">
    <location>
        <position position="66"/>
    </location>
</feature>
<feature type="binding site" evidence="13">
    <location>
        <position position="417"/>
    </location>
    <ligand>
        <name>substrate</name>
    </ligand>
</feature>
<evidence type="ECO:0000259" key="18">
    <source>
        <dbReference type="Pfam" id="PF18317"/>
    </source>
</evidence>
<keyword evidence="6 13" id="KW-0418">Kinase</keyword>
<feature type="binding site" evidence="14">
    <location>
        <position position="62"/>
    </location>
    <ligand>
        <name>shikimate</name>
        <dbReference type="ChEBI" id="CHEBI:36208"/>
    </ligand>
</feature>
<keyword evidence="13" id="KW-0460">Magnesium</keyword>
<dbReference type="EMBL" id="CDGJ01000037">
    <property type="protein sequence ID" value="CEJ07088.1"/>
    <property type="molecule type" value="Genomic_DNA"/>
</dbReference>
<protein>
    <recommendedName>
        <fullName evidence="13 14">Multifunctional fusion protein</fullName>
    </recommendedName>
    <domain>
        <recommendedName>
            <fullName evidence="13">Shikimate kinase</fullName>
            <shortName evidence="13">SK</shortName>
            <ecNumber evidence="13">2.7.1.71</ecNumber>
        </recommendedName>
    </domain>
    <domain>
        <recommendedName>
            <fullName evidence="14">Shikimate dehydrogenase (NADP(+))</fullName>
            <shortName evidence="14">SDH</shortName>
            <ecNumber evidence="14">1.1.1.25</ecNumber>
        </recommendedName>
    </domain>
</protein>
<evidence type="ECO:0000256" key="11">
    <source>
        <dbReference type="ARBA" id="ARBA00048567"/>
    </source>
</evidence>
<feature type="domain" description="Shikimate dehydrogenase substrate binding N-terminal" evidence="17">
    <location>
        <begin position="7"/>
        <end position="89"/>
    </location>
</feature>
<evidence type="ECO:0000313" key="21">
    <source>
        <dbReference type="Proteomes" id="UP001071230"/>
    </source>
</evidence>
<dbReference type="GO" id="GO:0009423">
    <property type="term" value="P:chorismate biosynthetic process"/>
    <property type="evidence" value="ECO:0007669"/>
    <property type="project" value="UniProtKB-UniRule"/>
</dbReference>
<evidence type="ECO:0000256" key="12">
    <source>
        <dbReference type="ARBA" id="ARBA00049442"/>
    </source>
</evidence>
<evidence type="ECO:0000256" key="3">
    <source>
        <dbReference type="ARBA" id="ARBA00022605"/>
    </source>
</evidence>
<dbReference type="InterPro" id="IPR031322">
    <property type="entry name" value="Shikimate/glucono_kinase"/>
</dbReference>
<dbReference type="EMBL" id="LR746496">
    <property type="protein sequence ID" value="CAA7601601.1"/>
    <property type="molecule type" value="Genomic_DNA"/>
</dbReference>
<feature type="domain" description="SDH C-terminal" evidence="18">
    <location>
        <begin position="238"/>
        <end position="267"/>
    </location>
</feature>
<comment type="function">
    <text evidence="13">Catalyzes the specific phosphorylation of the 3-hydroxyl group of shikimic acid using ATP as a cosubstrate.</text>
</comment>
<dbReference type="InterPro" id="IPR022893">
    <property type="entry name" value="Shikimate_DH_fam"/>
</dbReference>
<feature type="binding site" evidence="14">
    <location>
        <begin position="149"/>
        <end position="154"/>
    </location>
    <ligand>
        <name>NADP(+)</name>
        <dbReference type="ChEBI" id="CHEBI:58349"/>
    </ligand>
</feature>
<evidence type="ECO:0000256" key="2">
    <source>
        <dbReference type="ARBA" id="ARBA00004871"/>
    </source>
</evidence>
<evidence type="ECO:0000256" key="6">
    <source>
        <dbReference type="ARBA" id="ARBA00022777"/>
    </source>
</evidence>
<evidence type="ECO:0000256" key="13">
    <source>
        <dbReference type="HAMAP-Rule" id="MF_00109"/>
    </source>
</evidence>
<dbReference type="HAMAP" id="MF_00109">
    <property type="entry name" value="Shikimate_kinase"/>
    <property type="match status" value="1"/>
</dbReference>
<dbReference type="CDD" id="cd00464">
    <property type="entry name" value="SK"/>
    <property type="match status" value="1"/>
</dbReference>
<dbReference type="GO" id="GO:0004764">
    <property type="term" value="F:shikimate 3-dehydrogenase (NADP+) activity"/>
    <property type="evidence" value="ECO:0007669"/>
    <property type="project" value="UniProtKB-UniRule"/>
</dbReference>
<dbReference type="InterPro" id="IPR006151">
    <property type="entry name" value="Shikm_DH/Glu-tRNA_Rdtase"/>
</dbReference>
<dbReference type="Pfam" id="PF08501">
    <property type="entry name" value="Shikimate_dh_N"/>
    <property type="match status" value="1"/>
</dbReference>
<dbReference type="GO" id="GO:0019632">
    <property type="term" value="P:shikimate metabolic process"/>
    <property type="evidence" value="ECO:0007669"/>
    <property type="project" value="InterPro"/>
</dbReference>
<dbReference type="InterPro" id="IPR013708">
    <property type="entry name" value="Shikimate_DH-bd_N"/>
</dbReference>
<dbReference type="Proteomes" id="UP001071230">
    <property type="component" value="Unassembled WGS sequence"/>
</dbReference>
<feature type="binding site" evidence="14">
    <location>
        <position position="102"/>
    </location>
    <ligand>
        <name>shikimate</name>
        <dbReference type="ChEBI" id="CHEBI:36208"/>
    </ligand>
</feature>
<feature type="binding site" evidence="14">
    <location>
        <begin position="126"/>
        <end position="130"/>
    </location>
    <ligand>
        <name>NADP(+)</name>
        <dbReference type="ChEBI" id="CHEBI:58349"/>
    </ligand>
</feature>
<feature type="binding site" evidence="14">
    <location>
        <position position="217"/>
    </location>
    <ligand>
        <name>shikimate</name>
        <dbReference type="ChEBI" id="CHEBI:36208"/>
    </ligand>
</feature>
<dbReference type="HAMAP" id="MF_00222">
    <property type="entry name" value="Shikimate_DH_AroE"/>
    <property type="match status" value="1"/>
</dbReference>
<reference evidence="19" key="2">
    <citation type="submission" date="2020-01" db="EMBL/GenBank/DDBJ databases">
        <authorList>
            <person name="Hornung B."/>
        </authorList>
    </citation>
    <scope>NUCLEOTIDE SEQUENCE</scope>
    <source>
        <strain evidence="19">PacBioINE</strain>
    </source>
</reference>
<feature type="binding site" evidence="13">
    <location>
        <position position="400"/>
    </location>
    <ligand>
        <name>ATP</name>
        <dbReference type="ChEBI" id="CHEBI:30616"/>
    </ligand>
</feature>
<keyword evidence="5 13" id="KW-0547">Nucleotide-binding</keyword>
<dbReference type="InterPro" id="IPR036291">
    <property type="entry name" value="NAD(P)-bd_dom_sf"/>
</dbReference>
<evidence type="ECO:0000313" key="20">
    <source>
        <dbReference type="EMBL" id="CEJ07088.1"/>
    </source>
</evidence>
<dbReference type="Gene3D" id="3.40.50.300">
    <property type="entry name" value="P-loop containing nucleotide triphosphate hydrolases"/>
    <property type="match status" value="1"/>
</dbReference>
<feature type="binding site" evidence="14">
    <location>
        <position position="245"/>
    </location>
    <ligand>
        <name>shikimate</name>
        <dbReference type="ChEBI" id="CHEBI:36208"/>
    </ligand>
</feature>
<evidence type="ECO:0000256" key="15">
    <source>
        <dbReference type="SAM" id="MobiDB-lite"/>
    </source>
</evidence>
<feature type="binding site" evidence="13">
    <location>
        <position position="316"/>
    </location>
    <ligand>
        <name>substrate</name>
    </ligand>
</feature>
<feature type="binding site" evidence="13">
    <location>
        <position position="362"/>
    </location>
    <ligand>
        <name>substrate</name>
    </ligand>
</feature>
<dbReference type="GO" id="GO:0000287">
    <property type="term" value="F:magnesium ion binding"/>
    <property type="evidence" value="ECO:0007669"/>
    <property type="project" value="UniProtKB-UniRule"/>
</dbReference>
<organism evidence="19">
    <name type="scientific">Acididesulfobacillus acetoxydans</name>
    <dbReference type="NCBI Taxonomy" id="1561005"/>
    <lineage>
        <taxon>Bacteria</taxon>
        <taxon>Bacillati</taxon>
        <taxon>Bacillota</taxon>
        <taxon>Clostridia</taxon>
        <taxon>Eubacteriales</taxon>
        <taxon>Peptococcaceae</taxon>
        <taxon>Acididesulfobacillus</taxon>
    </lineage>
</organism>
<feature type="binding site" evidence="13">
    <location>
        <begin position="294"/>
        <end position="299"/>
    </location>
    <ligand>
        <name>ATP</name>
        <dbReference type="ChEBI" id="CHEBI:30616"/>
    </ligand>
</feature>
<dbReference type="Gene3D" id="3.40.50.720">
    <property type="entry name" value="NAD(P)-binding Rossmann-like Domain"/>
    <property type="match status" value="1"/>
</dbReference>
<dbReference type="EC" id="1.1.1.25" evidence="14"/>
<feature type="binding site" evidence="14">
    <location>
        <begin position="15"/>
        <end position="17"/>
    </location>
    <ligand>
        <name>shikimate</name>
        <dbReference type="ChEBI" id="CHEBI:36208"/>
    </ligand>
</feature>